<dbReference type="SUPFAM" id="SSF51735">
    <property type="entry name" value="NAD(P)-binding Rossmann-fold domains"/>
    <property type="match status" value="1"/>
</dbReference>
<gene>
    <name evidence="1" type="ORF">ACFQL7_26345</name>
</gene>
<dbReference type="AlphaFoldDB" id="A0ABD5YZ15"/>
<dbReference type="Proteomes" id="UP001596417">
    <property type="component" value="Unassembled WGS sequence"/>
</dbReference>
<evidence type="ECO:0000313" key="1">
    <source>
        <dbReference type="EMBL" id="MFC7192961.1"/>
    </source>
</evidence>
<sequence length="37" mass="4013">MDKPEDIGHLCVLLLSQEGEWMTGQNFIVDSGIAHAG</sequence>
<keyword evidence="2" id="KW-1185">Reference proteome</keyword>
<dbReference type="Pfam" id="PF13561">
    <property type="entry name" value="adh_short_C2"/>
    <property type="match status" value="1"/>
</dbReference>
<dbReference type="RefSeq" id="WP_368409229.1">
    <property type="nucleotide sequence ID" value="NZ_CP109982.1"/>
</dbReference>
<dbReference type="EMBL" id="JBHTAX010000006">
    <property type="protein sequence ID" value="MFC7192961.1"/>
    <property type="molecule type" value="Genomic_DNA"/>
</dbReference>
<organism evidence="1 2">
    <name type="scientific">Halocatena marina</name>
    <dbReference type="NCBI Taxonomy" id="2934937"/>
    <lineage>
        <taxon>Archaea</taxon>
        <taxon>Methanobacteriati</taxon>
        <taxon>Methanobacteriota</taxon>
        <taxon>Stenosarchaea group</taxon>
        <taxon>Halobacteria</taxon>
        <taxon>Halobacteriales</taxon>
        <taxon>Natronomonadaceae</taxon>
        <taxon>Halocatena</taxon>
    </lineage>
</organism>
<accession>A0ABD5YZ15</accession>
<proteinExistence type="predicted"/>
<evidence type="ECO:0000313" key="2">
    <source>
        <dbReference type="Proteomes" id="UP001596417"/>
    </source>
</evidence>
<dbReference type="Gene3D" id="3.40.50.720">
    <property type="entry name" value="NAD(P)-binding Rossmann-like Domain"/>
    <property type="match status" value="1"/>
</dbReference>
<dbReference type="InterPro" id="IPR002347">
    <property type="entry name" value="SDR_fam"/>
</dbReference>
<dbReference type="GeneID" id="91976074"/>
<reference evidence="1 2" key="1">
    <citation type="journal article" date="2019" name="Int. J. Syst. Evol. Microbiol.">
        <title>The Global Catalogue of Microorganisms (GCM) 10K type strain sequencing project: providing services to taxonomists for standard genome sequencing and annotation.</title>
        <authorList>
            <consortium name="The Broad Institute Genomics Platform"/>
            <consortium name="The Broad Institute Genome Sequencing Center for Infectious Disease"/>
            <person name="Wu L."/>
            <person name="Ma J."/>
        </authorList>
    </citation>
    <scope>NUCLEOTIDE SEQUENCE [LARGE SCALE GENOMIC DNA]</scope>
    <source>
        <strain evidence="1 2">RDMS1</strain>
    </source>
</reference>
<name>A0ABD5YZ15_9EURY</name>
<comment type="caution">
    <text evidence="1">The sequence shown here is derived from an EMBL/GenBank/DDBJ whole genome shotgun (WGS) entry which is preliminary data.</text>
</comment>
<protein>
    <submittedName>
        <fullName evidence="1">SDR family oxidoreductase</fullName>
    </submittedName>
</protein>
<dbReference type="InterPro" id="IPR036291">
    <property type="entry name" value="NAD(P)-bd_dom_sf"/>
</dbReference>